<sequence length="80" mass="9035">MTLEVFGSTITVNVYDQRDKLAVLADSNIAQMLLDAHDIEEPVAVDGHRCLVTYIEDMDLKGVYTDKDVHFLEVIFSPLH</sequence>
<comment type="caution">
    <text evidence="1">The sequence shown here is derived from an EMBL/GenBank/DDBJ whole genome shotgun (WGS) entry which is preliminary data.</text>
</comment>
<accession>A0A511MYT4</accession>
<dbReference type="EMBL" id="BJXB01000005">
    <property type="protein sequence ID" value="GEM45729.1"/>
    <property type="molecule type" value="Genomic_DNA"/>
</dbReference>
<dbReference type="OrthoDB" id="9843712at2"/>
<dbReference type="AlphaFoldDB" id="A0A511MYT4"/>
<organism evidence="1 2">
    <name type="scientific">Deinococcus cellulosilyticus (strain DSM 18568 / NBRC 106333 / KACC 11606 / 5516J-15)</name>
    <dbReference type="NCBI Taxonomy" id="1223518"/>
    <lineage>
        <taxon>Bacteria</taxon>
        <taxon>Thermotogati</taxon>
        <taxon>Deinococcota</taxon>
        <taxon>Deinococci</taxon>
        <taxon>Deinococcales</taxon>
        <taxon>Deinococcaceae</taxon>
        <taxon>Deinococcus</taxon>
    </lineage>
</organism>
<protein>
    <submittedName>
        <fullName evidence="1">Uncharacterized protein</fullName>
    </submittedName>
</protein>
<gene>
    <name evidence="1" type="ORF">DC3_13640</name>
</gene>
<evidence type="ECO:0000313" key="1">
    <source>
        <dbReference type="EMBL" id="GEM45729.1"/>
    </source>
</evidence>
<evidence type="ECO:0000313" key="2">
    <source>
        <dbReference type="Proteomes" id="UP000321306"/>
    </source>
</evidence>
<dbReference type="Proteomes" id="UP000321306">
    <property type="component" value="Unassembled WGS sequence"/>
</dbReference>
<name>A0A511MYT4_DEIC1</name>
<keyword evidence="2" id="KW-1185">Reference proteome</keyword>
<proteinExistence type="predicted"/>
<dbReference type="RefSeq" id="WP_146883293.1">
    <property type="nucleotide sequence ID" value="NZ_BJXB01000005.1"/>
</dbReference>
<reference evidence="1 2" key="1">
    <citation type="submission" date="2019-07" db="EMBL/GenBank/DDBJ databases">
        <title>Whole genome shotgun sequence of Deinococcus cellulosilyticus NBRC 106333.</title>
        <authorList>
            <person name="Hosoyama A."/>
            <person name="Uohara A."/>
            <person name="Ohji S."/>
            <person name="Ichikawa N."/>
        </authorList>
    </citation>
    <scope>NUCLEOTIDE SEQUENCE [LARGE SCALE GENOMIC DNA]</scope>
    <source>
        <strain evidence="1 2">NBRC 106333</strain>
    </source>
</reference>